<dbReference type="PANTHER" id="PTHR37423:SF5">
    <property type="entry name" value="SOLUBLE LYTIC MUREIN TRANSGLYCOSYLASE"/>
    <property type="match status" value="1"/>
</dbReference>
<dbReference type="InterPro" id="IPR008258">
    <property type="entry name" value="Transglycosylase_SLT_dom_1"/>
</dbReference>
<dbReference type="CDD" id="cd13401">
    <property type="entry name" value="Slt70-like"/>
    <property type="match status" value="1"/>
</dbReference>
<organism evidence="6 7">
    <name type="scientific">Candidatus Thiodiazotropha taylori</name>
    <dbReference type="NCBI Taxonomy" id="2792791"/>
    <lineage>
        <taxon>Bacteria</taxon>
        <taxon>Pseudomonadati</taxon>
        <taxon>Pseudomonadota</taxon>
        <taxon>Gammaproteobacteria</taxon>
        <taxon>Chromatiales</taxon>
        <taxon>Sedimenticolaceae</taxon>
        <taxon>Candidatus Thiodiazotropha</taxon>
    </lineage>
</organism>
<dbReference type="GO" id="GO:0004553">
    <property type="term" value="F:hydrolase activity, hydrolyzing O-glycosyl compounds"/>
    <property type="evidence" value="ECO:0007669"/>
    <property type="project" value="InterPro"/>
</dbReference>
<comment type="similarity">
    <text evidence="1">Belongs to the transglycosylase Slt family.</text>
</comment>
<evidence type="ECO:0000256" key="3">
    <source>
        <dbReference type="SAM" id="SignalP"/>
    </source>
</evidence>
<keyword evidence="2 3" id="KW-0732">Signal</keyword>
<proteinExistence type="inferred from homology"/>
<feature type="signal peptide" evidence="3">
    <location>
        <begin position="1"/>
        <end position="24"/>
    </location>
</feature>
<evidence type="ECO:0000259" key="4">
    <source>
        <dbReference type="Pfam" id="PF01464"/>
    </source>
</evidence>
<protein>
    <submittedName>
        <fullName evidence="6">Transglycosylase SLT domain-containing protein</fullName>
    </submittedName>
</protein>
<reference evidence="6 7" key="1">
    <citation type="submission" date="2021-05" db="EMBL/GenBank/DDBJ databases">
        <title>Genetic and Functional Diversity in Clade A Lucinid endosymbionts from the Bahamas.</title>
        <authorList>
            <person name="Giani N.M."/>
            <person name="Engel A.S."/>
            <person name="Campbell B.J."/>
        </authorList>
    </citation>
    <scope>NUCLEOTIDE SEQUENCE [LARGE SCALE GENOMIC DNA]</scope>
    <source>
        <strain evidence="6">LUC16012Gg_MoonRockCtena</strain>
    </source>
</reference>
<feature type="domain" description="Lytic transglycosylase superhelical linker" evidence="5">
    <location>
        <begin position="412"/>
        <end position="478"/>
    </location>
</feature>
<dbReference type="InterPro" id="IPR023346">
    <property type="entry name" value="Lysozyme-like_dom_sf"/>
</dbReference>
<dbReference type="PANTHER" id="PTHR37423">
    <property type="entry name" value="SOLUBLE LYTIC MUREIN TRANSGLYCOSYLASE-RELATED"/>
    <property type="match status" value="1"/>
</dbReference>
<accession>A0A944MFJ0</accession>
<dbReference type="Gene3D" id="1.10.530.10">
    <property type="match status" value="1"/>
</dbReference>
<feature type="chain" id="PRO_5036703089" evidence="3">
    <location>
        <begin position="25"/>
        <end position="664"/>
    </location>
</feature>
<dbReference type="Proteomes" id="UP000770889">
    <property type="component" value="Unassembled WGS sequence"/>
</dbReference>
<dbReference type="SUPFAM" id="SSF53955">
    <property type="entry name" value="Lysozyme-like"/>
    <property type="match status" value="1"/>
</dbReference>
<dbReference type="Pfam" id="PF01464">
    <property type="entry name" value="SLT"/>
    <property type="match status" value="1"/>
</dbReference>
<feature type="domain" description="Transglycosylase SLT" evidence="4">
    <location>
        <begin position="490"/>
        <end position="600"/>
    </location>
</feature>
<sequence>MRYCFHSLLVILLTWTINTPPAGAAAIPQGEDESRLLRQRVLFIAAEEALKNQDSETYLQLKDELLDYPLLPYLDYQETLTTLDRQSIQSITNRLKWLQGTPLASKLRSHWLALLAKERLWASYLRFSRTGGSVEQQCNRLQALIETGRKQEAFEAVTPIWLSDSSQPKACDPVFSAWNAHGKLDTSLVWQRIGLAMSASKTRLARYLKRYLPQHEANMVDRWLKLYSHPKQVMTLLKNTHPMRDEMAMQAIRRLAWRDLESALIAWEKFHDRAIFSHAQQRKIAYTLASSLARDPDKKHNRRLISLLPSHLQLDSGLSEKLLQAALQENDWQWVLQIVETLSPEEAHQEQWRYWHSRALIELDRDEEGKKLLQDLAQERSYYGFLAAQRLGGEPKLSHAALQADQQLVEALAMRPGLIRARELIHLDRPLLARQEWNLALDGALPDELKAAARLAEKWKWPSQSIITLARLRLWNDLELRFPLAHREAITDQARDHGIDSAWIYAIMRQESAFMSDAKSSAGARGLMQLMPKTAKQMAKELKQSLGKPEDLYRPELNIKLGAGYLNMIYRQLQESPVLATAAYNAGPHRVISWLPEESQASDVWIETVPFRETREYLKRVLAYTVIYSYRLGELPIALPVEWLRPIEAKKSQQGDRADAGSDV</sequence>
<dbReference type="InterPro" id="IPR037061">
    <property type="entry name" value="Lytic_TGlycoase_superhlx_L_sf"/>
</dbReference>
<dbReference type="Gene3D" id="1.25.20.10">
    <property type="entry name" value="Bacterial muramidases"/>
    <property type="match status" value="1"/>
</dbReference>
<dbReference type="EMBL" id="JAHHGM010000013">
    <property type="protein sequence ID" value="MBT2990060.1"/>
    <property type="molecule type" value="Genomic_DNA"/>
</dbReference>
<dbReference type="SUPFAM" id="SSF48435">
    <property type="entry name" value="Bacterial muramidases"/>
    <property type="match status" value="1"/>
</dbReference>
<dbReference type="GO" id="GO:0042597">
    <property type="term" value="C:periplasmic space"/>
    <property type="evidence" value="ECO:0007669"/>
    <property type="project" value="InterPro"/>
</dbReference>
<evidence type="ECO:0000259" key="5">
    <source>
        <dbReference type="Pfam" id="PF14718"/>
    </source>
</evidence>
<dbReference type="InterPro" id="IPR012289">
    <property type="entry name" value="Lytic_TGlycosylase_superhlx_L"/>
</dbReference>
<comment type="caution">
    <text evidence="6">The sequence shown here is derived from an EMBL/GenBank/DDBJ whole genome shotgun (WGS) entry which is preliminary data.</text>
</comment>
<dbReference type="AlphaFoldDB" id="A0A944MFJ0"/>
<evidence type="ECO:0000313" key="6">
    <source>
        <dbReference type="EMBL" id="MBT2990060.1"/>
    </source>
</evidence>
<evidence type="ECO:0000256" key="1">
    <source>
        <dbReference type="ARBA" id="ARBA00007734"/>
    </source>
</evidence>
<name>A0A944MFJ0_9GAMM</name>
<gene>
    <name evidence="6" type="ORF">KME65_13985</name>
</gene>
<dbReference type="Gene3D" id="1.10.1240.20">
    <property type="entry name" value="Lytic transglycosylase, superhelical linker domain"/>
    <property type="match status" value="1"/>
</dbReference>
<evidence type="ECO:0000313" key="7">
    <source>
        <dbReference type="Proteomes" id="UP000770889"/>
    </source>
</evidence>
<dbReference type="Pfam" id="PF14718">
    <property type="entry name" value="SLT_L"/>
    <property type="match status" value="1"/>
</dbReference>
<evidence type="ECO:0000256" key="2">
    <source>
        <dbReference type="ARBA" id="ARBA00022729"/>
    </source>
</evidence>
<dbReference type="InterPro" id="IPR008939">
    <property type="entry name" value="Lytic_TGlycosylase_superhlx_U"/>
</dbReference>